<dbReference type="Proteomes" id="UP000377798">
    <property type="component" value="Unassembled WGS sequence"/>
</dbReference>
<organism evidence="1 2">
    <name type="scientific">Urinicoccus massiliensis</name>
    <dbReference type="NCBI Taxonomy" id="1723382"/>
    <lineage>
        <taxon>Bacteria</taxon>
        <taxon>Bacillati</taxon>
        <taxon>Bacillota</taxon>
        <taxon>Tissierellia</taxon>
        <taxon>Tissierellales</taxon>
        <taxon>Peptoniphilaceae</taxon>
        <taxon>Urinicoccus</taxon>
    </lineage>
</organism>
<keyword evidence="2" id="KW-1185">Reference proteome</keyword>
<dbReference type="AlphaFoldDB" id="A0A8H2R2B4"/>
<sequence length="57" mass="6382">MIMDILPNIFKLDKDTKLDLTVEADALKKGGVNAEIFEDDNSINAWKKALNTSMLKT</sequence>
<protein>
    <submittedName>
        <fullName evidence="1">Uncharacterized protein</fullName>
    </submittedName>
</protein>
<evidence type="ECO:0000313" key="2">
    <source>
        <dbReference type="Proteomes" id="UP000377798"/>
    </source>
</evidence>
<comment type="caution">
    <text evidence="1">The sequence shown here is derived from an EMBL/GenBank/DDBJ whole genome shotgun (WGS) entry which is preliminary data.</text>
</comment>
<name>A0A8H2R2B4_9FIRM</name>
<gene>
    <name evidence="1" type="ORF">NCTC13150_02051</name>
</gene>
<reference evidence="1 2" key="1">
    <citation type="submission" date="2019-02" db="EMBL/GenBank/DDBJ databases">
        <authorList>
            <consortium name="Pathogen Informatics"/>
        </authorList>
    </citation>
    <scope>NUCLEOTIDE SEQUENCE [LARGE SCALE GENOMIC DNA]</scope>
    <source>
        <strain evidence="1 2">3012STDY7089603</strain>
    </source>
</reference>
<proteinExistence type="predicted"/>
<evidence type="ECO:0000313" key="1">
    <source>
        <dbReference type="EMBL" id="VFB17458.1"/>
    </source>
</evidence>
<dbReference type="EMBL" id="CAACYI010000004">
    <property type="protein sequence ID" value="VFB17458.1"/>
    <property type="molecule type" value="Genomic_DNA"/>
</dbReference>
<accession>A0A8H2R2B4</accession>